<keyword evidence="1" id="KW-0732">Signal</keyword>
<proteinExistence type="predicted"/>
<evidence type="ECO:0000256" key="1">
    <source>
        <dbReference type="SAM" id="SignalP"/>
    </source>
</evidence>
<evidence type="ECO:0000313" key="2">
    <source>
        <dbReference type="EMBL" id="GAA2118703.1"/>
    </source>
</evidence>
<protein>
    <submittedName>
        <fullName evidence="2">Rodlin RdlA</fullName>
    </submittedName>
</protein>
<dbReference type="Proteomes" id="UP001500443">
    <property type="component" value="Unassembled WGS sequence"/>
</dbReference>
<accession>A0ABP5JQW7</accession>
<dbReference type="RefSeq" id="WP_344289495.1">
    <property type="nucleotide sequence ID" value="NZ_BAAAPF010000042.1"/>
</dbReference>
<reference evidence="3" key="1">
    <citation type="journal article" date="2019" name="Int. J. Syst. Evol. Microbiol.">
        <title>The Global Catalogue of Microorganisms (GCM) 10K type strain sequencing project: providing services to taxonomists for standard genome sequencing and annotation.</title>
        <authorList>
            <consortium name="The Broad Institute Genomics Platform"/>
            <consortium name="The Broad Institute Genome Sequencing Center for Infectious Disease"/>
            <person name="Wu L."/>
            <person name="Ma J."/>
        </authorList>
    </citation>
    <scope>NUCLEOTIDE SEQUENCE [LARGE SCALE GENOMIC DNA]</scope>
    <source>
        <strain evidence="3">JCM 15481</strain>
    </source>
</reference>
<organism evidence="2 3">
    <name type="scientific">Streptomyces synnematoformans</name>
    <dbReference type="NCBI Taxonomy" id="415721"/>
    <lineage>
        <taxon>Bacteria</taxon>
        <taxon>Bacillati</taxon>
        <taxon>Actinomycetota</taxon>
        <taxon>Actinomycetes</taxon>
        <taxon>Kitasatosporales</taxon>
        <taxon>Streptomycetaceae</taxon>
        <taxon>Streptomyces</taxon>
    </lineage>
</organism>
<dbReference type="Pfam" id="PF25848">
    <property type="entry name" value="Rodlin"/>
    <property type="match status" value="1"/>
</dbReference>
<feature type="signal peptide" evidence="1">
    <location>
        <begin position="1"/>
        <end position="27"/>
    </location>
</feature>
<gene>
    <name evidence="2" type="primary">rdlA</name>
    <name evidence="2" type="ORF">GCM10009802_20510</name>
</gene>
<sequence length="139" mass="14026">MRKYLKTAAVAATLVGASALAAPQALAADDTGDGPYANGNGSKIAYGNTKTGGYMSPNMALVNGSLNEPCIALPQVAKNAKQLVNVINLVNVGVDEVLAQNQNQTCAKNSSADQGDAPLSHLLEDFPILSGNGAGNNAG</sequence>
<keyword evidence="3" id="KW-1185">Reference proteome</keyword>
<dbReference type="EMBL" id="BAAAPF010000042">
    <property type="protein sequence ID" value="GAA2118703.1"/>
    <property type="molecule type" value="Genomic_DNA"/>
</dbReference>
<name>A0ABP5JQW7_9ACTN</name>
<dbReference type="InterPro" id="IPR047736">
    <property type="entry name" value="RdlA/B-like"/>
</dbReference>
<evidence type="ECO:0000313" key="3">
    <source>
        <dbReference type="Proteomes" id="UP001500443"/>
    </source>
</evidence>
<feature type="chain" id="PRO_5045942082" evidence="1">
    <location>
        <begin position="28"/>
        <end position="139"/>
    </location>
</feature>
<dbReference type="NCBIfam" id="NF041022">
    <property type="entry name" value="rodlin_AB"/>
    <property type="match status" value="1"/>
</dbReference>
<comment type="caution">
    <text evidence="2">The sequence shown here is derived from an EMBL/GenBank/DDBJ whole genome shotgun (WGS) entry which is preliminary data.</text>
</comment>